<name>A0ABT5V9D9_9ACTO</name>
<organism evidence="6 7">
    <name type="scientific">Actinotignum sanguinis</name>
    <dbReference type="NCBI Taxonomy" id="1445614"/>
    <lineage>
        <taxon>Bacteria</taxon>
        <taxon>Bacillati</taxon>
        <taxon>Actinomycetota</taxon>
        <taxon>Actinomycetes</taxon>
        <taxon>Actinomycetales</taxon>
        <taxon>Actinomycetaceae</taxon>
        <taxon>Actinotignum</taxon>
    </lineage>
</organism>
<evidence type="ECO:0000259" key="5">
    <source>
        <dbReference type="PROSITE" id="PS50943"/>
    </source>
</evidence>
<dbReference type="CDD" id="cd06267">
    <property type="entry name" value="PBP1_LacI_sugar_binding-like"/>
    <property type="match status" value="1"/>
</dbReference>
<feature type="domain" description="HTH cro/C1-type" evidence="5">
    <location>
        <begin position="4"/>
        <end position="47"/>
    </location>
</feature>
<dbReference type="GeneID" id="83608699"/>
<dbReference type="PROSITE" id="PS00356">
    <property type="entry name" value="HTH_LACI_1"/>
    <property type="match status" value="1"/>
</dbReference>
<gene>
    <name evidence="6" type="ORF">PWJ81_07030</name>
</gene>
<dbReference type="EMBL" id="JARBHI010000016">
    <property type="protein sequence ID" value="MDE1656821.1"/>
    <property type="molecule type" value="Genomic_DNA"/>
</dbReference>
<dbReference type="Pfam" id="PF13377">
    <property type="entry name" value="Peripla_BP_3"/>
    <property type="match status" value="1"/>
</dbReference>
<dbReference type="InterPro" id="IPR046335">
    <property type="entry name" value="LacI/GalR-like_sensor"/>
</dbReference>
<accession>A0ABT5V9D9</accession>
<dbReference type="SMART" id="SM00354">
    <property type="entry name" value="HTH_LACI"/>
    <property type="match status" value="1"/>
</dbReference>
<dbReference type="GO" id="GO:0003677">
    <property type="term" value="F:DNA binding"/>
    <property type="evidence" value="ECO:0007669"/>
    <property type="project" value="UniProtKB-KW"/>
</dbReference>
<dbReference type="PROSITE" id="PS50932">
    <property type="entry name" value="HTH_LACI_2"/>
    <property type="match status" value="1"/>
</dbReference>
<dbReference type="PROSITE" id="PS50943">
    <property type="entry name" value="HTH_CROC1"/>
    <property type="match status" value="1"/>
</dbReference>
<evidence type="ECO:0000256" key="1">
    <source>
        <dbReference type="ARBA" id="ARBA00023015"/>
    </source>
</evidence>
<sequence>MAASLSEIARIAGVSPSTVSRFVRGELNVRGETAEKIQEAMSQVGWQAPTLTNTSLRTIALIIPNLTNPFFAKLGAEVISAGDAAQKTVAVFVSGGQIDNEVELIEEALANPTVDAIILVGNNSLDGDINSVSLTKPFVMLDEMVLNVDAALENSALGYTNIRPSSIPYVVADNANGAYQATNHLLAFGHRRVAFIGGPEGLLSAHQRELGYRKAITFHGLKVDERYIFHGPYSEAFGASTLPRLLTAPDPVTAVFASSDVVAIGLIRAAEQCGLHIPDDLSVIGFDNISLCDWIHPGLSSVQQPIADMAQAALRAIVDTATGQAPSGHIFPMHVVTRASVKRIG</sequence>
<dbReference type="Proteomes" id="UP001219297">
    <property type="component" value="Unassembled WGS sequence"/>
</dbReference>
<keyword evidence="3" id="KW-0804">Transcription</keyword>
<reference evidence="6 7" key="1">
    <citation type="submission" date="2023-02" db="EMBL/GenBank/DDBJ databases">
        <title>Defining the Infant Male Urobiome and Moving Towards Mechanisms in Urobiome Research.</title>
        <authorList>
            <person name="Reasoner S."/>
            <person name="Flores V."/>
            <person name="Van Horn G."/>
            <person name="Morales G."/>
            <person name="Peard L."/>
            <person name="Abelson B."/>
            <person name="Manuel C."/>
            <person name="Lee J."/>
            <person name="Baker B."/>
            <person name="Williams T."/>
            <person name="Schmitz J."/>
            <person name="Clayton D."/>
            <person name="Hadjifrangiskou M."/>
        </authorList>
    </citation>
    <scope>NUCLEOTIDE SEQUENCE [LARGE SCALE GENOMIC DNA]</scope>
    <source>
        <strain evidence="6 7">AS1053</strain>
    </source>
</reference>
<evidence type="ECO:0000256" key="3">
    <source>
        <dbReference type="ARBA" id="ARBA00023163"/>
    </source>
</evidence>
<keyword evidence="1" id="KW-0805">Transcription regulation</keyword>
<dbReference type="PANTHER" id="PTHR30146:SF153">
    <property type="entry name" value="LACTOSE OPERON REPRESSOR"/>
    <property type="match status" value="1"/>
</dbReference>
<dbReference type="SUPFAM" id="SSF47413">
    <property type="entry name" value="lambda repressor-like DNA-binding domains"/>
    <property type="match status" value="1"/>
</dbReference>
<dbReference type="Gene3D" id="1.10.260.40">
    <property type="entry name" value="lambda repressor-like DNA-binding domains"/>
    <property type="match status" value="1"/>
</dbReference>
<keyword evidence="2 6" id="KW-0238">DNA-binding</keyword>
<feature type="domain" description="HTH lacI-type" evidence="4">
    <location>
        <begin position="3"/>
        <end position="58"/>
    </location>
</feature>
<dbReference type="RefSeq" id="WP_274733964.1">
    <property type="nucleotide sequence ID" value="NZ_CAMXYX010000007.1"/>
</dbReference>
<dbReference type="InterPro" id="IPR010982">
    <property type="entry name" value="Lambda_DNA-bd_dom_sf"/>
</dbReference>
<dbReference type="CDD" id="cd01392">
    <property type="entry name" value="HTH_LacI"/>
    <property type="match status" value="1"/>
</dbReference>
<dbReference type="SUPFAM" id="SSF53822">
    <property type="entry name" value="Periplasmic binding protein-like I"/>
    <property type="match status" value="1"/>
</dbReference>
<dbReference type="InterPro" id="IPR028082">
    <property type="entry name" value="Peripla_BP_I"/>
</dbReference>
<evidence type="ECO:0000313" key="7">
    <source>
        <dbReference type="Proteomes" id="UP001219297"/>
    </source>
</evidence>
<dbReference type="InterPro" id="IPR000843">
    <property type="entry name" value="HTH_LacI"/>
</dbReference>
<evidence type="ECO:0000259" key="4">
    <source>
        <dbReference type="PROSITE" id="PS50932"/>
    </source>
</evidence>
<dbReference type="InterPro" id="IPR001387">
    <property type="entry name" value="Cro/C1-type_HTH"/>
</dbReference>
<comment type="caution">
    <text evidence="6">The sequence shown here is derived from an EMBL/GenBank/DDBJ whole genome shotgun (WGS) entry which is preliminary data.</text>
</comment>
<protein>
    <submittedName>
        <fullName evidence="6">LacI family DNA-binding transcriptional regulator</fullName>
    </submittedName>
</protein>
<proteinExistence type="predicted"/>
<dbReference type="Pfam" id="PF00356">
    <property type="entry name" value="LacI"/>
    <property type="match status" value="1"/>
</dbReference>
<keyword evidence="7" id="KW-1185">Reference proteome</keyword>
<evidence type="ECO:0000313" key="6">
    <source>
        <dbReference type="EMBL" id="MDE1656821.1"/>
    </source>
</evidence>
<dbReference type="Gene3D" id="3.40.50.2300">
    <property type="match status" value="2"/>
</dbReference>
<evidence type="ECO:0000256" key="2">
    <source>
        <dbReference type="ARBA" id="ARBA00023125"/>
    </source>
</evidence>
<dbReference type="PANTHER" id="PTHR30146">
    <property type="entry name" value="LACI-RELATED TRANSCRIPTIONAL REPRESSOR"/>
    <property type="match status" value="1"/>
</dbReference>